<feature type="region of interest" description="Disordered" evidence="5">
    <location>
        <begin position="415"/>
        <end position="436"/>
    </location>
</feature>
<evidence type="ECO:0000256" key="4">
    <source>
        <dbReference type="ARBA" id="ARBA00023033"/>
    </source>
</evidence>
<dbReference type="InterPro" id="IPR050316">
    <property type="entry name" value="Tyrosinase/Hemocyanin"/>
</dbReference>
<evidence type="ECO:0000256" key="1">
    <source>
        <dbReference type="ARBA" id="ARBA00001973"/>
    </source>
</evidence>
<feature type="region of interest" description="Disordered" evidence="5">
    <location>
        <begin position="1"/>
        <end position="30"/>
    </location>
</feature>
<dbReference type="SUPFAM" id="SSF48056">
    <property type="entry name" value="Di-copper centre-containing domain"/>
    <property type="match status" value="1"/>
</dbReference>
<name>A0AAN7TJK4_9PEZI</name>
<feature type="domain" description="Tyrosinase copper-binding" evidence="7">
    <location>
        <begin position="313"/>
        <end position="324"/>
    </location>
</feature>
<dbReference type="PROSITE" id="PS00497">
    <property type="entry name" value="TYROSINASE_1"/>
    <property type="match status" value="1"/>
</dbReference>
<dbReference type="PRINTS" id="PR00092">
    <property type="entry name" value="TYROSINASE"/>
</dbReference>
<comment type="cofactor">
    <cofactor evidence="1">
        <name>Cu(2+)</name>
        <dbReference type="ChEBI" id="CHEBI:29036"/>
    </cofactor>
</comment>
<proteinExistence type="predicted"/>
<dbReference type="InterPro" id="IPR041640">
    <property type="entry name" value="Tyrosinase_C"/>
</dbReference>
<evidence type="ECO:0000256" key="2">
    <source>
        <dbReference type="ARBA" id="ARBA00022723"/>
    </source>
</evidence>
<dbReference type="Gene3D" id="2.60.310.20">
    <property type="match status" value="1"/>
</dbReference>
<dbReference type="Pfam" id="PF18132">
    <property type="entry name" value="Tyrosinase_C"/>
    <property type="match status" value="1"/>
</dbReference>
<dbReference type="PANTHER" id="PTHR11474:SF32">
    <property type="entry name" value="TYROSINASE"/>
    <property type="match status" value="1"/>
</dbReference>
<accession>A0AAN7TJK4</accession>
<evidence type="ECO:0000256" key="3">
    <source>
        <dbReference type="ARBA" id="ARBA00023002"/>
    </source>
</evidence>
<dbReference type="InterPro" id="IPR002227">
    <property type="entry name" value="Tyrosinase_Cu-bd"/>
</dbReference>
<dbReference type="PANTHER" id="PTHR11474">
    <property type="entry name" value="TYROSINASE FAMILY MEMBER"/>
    <property type="match status" value="1"/>
</dbReference>
<sequence>MSITHASPLPPHQVNDLSSESSGPARRQSSSGFEVVAGIQEFGVHPRLEIRQLEKDVAQFNIYLLGLARFQATDQSEKLSYYQIAGIHGRPYIPWDGVGQGAGPGDPGYCMHVSNIFLPWHRPYMALYEQVLYQHIVEAVNEFPAGAVRQRYAAAALSWRHPYWDWAADPPVGESVFPDSLGSPFINVTMPNGTMAIANPLYSYEFHPLSVSDFYYSPFAEWNVTMRDPSDWSAAAYPQDNLVGPALDNSRVSFQDRLYNLFTNYNNFSEFGNEAWMSPSVGNADSLESIHDAIHSITGSAGHMTYLDYSAFDPLFWLHHAMIDRCFALWQAIYNESYVEPMAALDQTFAFNPGQVLDVNTPLLPFHSDVNGGFWTAASARSPATFGYTYSDLGNGSVSAVMANVNKLYGNTASSDGLSRRTMKREPPTEANPGIQAPEEVVDGRHKEYLANIVSQKFALTGSYAIYIFLGLFDDTPNAWPLSPNLVGTHAVFATLGGMQNSALPVTGTVPLTSALLAKVHAGELPCMDVATVTAYLHENLEWRVGLFDGTGVPTTELADLMITVVSAEVEPAESAEQFPRWGDFTVLTNVTEGKAGGC</sequence>
<protein>
    <recommendedName>
        <fullName evidence="6 7">Tyrosinase copper-binding domain-containing protein</fullName>
    </recommendedName>
</protein>
<dbReference type="PROSITE" id="PS00498">
    <property type="entry name" value="TYROSINASE_2"/>
    <property type="match status" value="1"/>
</dbReference>
<keyword evidence="3" id="KW-0560">Oxidoreductase</keyword>
<dbReference type="GO" id="GO:0046872">
    <property type="term" value="F:metal ion binding"/>
    <property type="evidence" value="ECO:0007669"/>
    <property type="project" value="UniProtKB-KW"/>
</dbReference>
<evidence type="ECO:0000313" key="8">
    <source>
        <dbReference type="EMBL" id="KAK5114494.1"/>
    </source>
</evidence>
<dbReference type="EMBL" id="JAVRRL010000017">
    <property type="protein sequence ID" value="KAK5114494.1"/>
    <property type="molecule type" value="Genomic_DNA"/>
</dbReference>
<keyword evidence="2" id="KW-0479">Metal-binding</keyword>
<evidence type="ECO:0000256" key="5">
    <source>
        <dbReference type="SAM" id="MobiDB-lite"/>
    </source>
</evidence>
<dbReference type="Proteomes" id="UP001310890">
    <property type="component" value="Unassembled WGS sequence"/>
</dbReference>
<dbReference type="Gene3D" id="1.10.1280.10">
    <property type="entry name" value="Di-copper center containing domain from catechol oxidase"/>
    <property type="match status" value="1"/>
</dbReference>
<organism evidence="8 9">
    <name type="scientific">Meristemomyces frigidus</name>
    <dbReference type="NCBI Taxonomy" id="1508187"/>
    <lineage>
        <taxon>Eukaryota</taxon>
        <taxon>Fungi</taxon>
        <taxon>Dikarya</taxon>
        <taxon>Ascomycota</taxon>
        <taxon>Pezizomycotina</taxon>
        <taxon>Dothideomycetes</taxon>
        <taxon>Dothideomycetidae</taxon>
        <taxon>Mycosphaerellales</taxon>
        <taxon>Teratosphaeriaceae</taxon>
        <taxon>Meristemomyces</taxon>
    </lineage>
</organism>
<evidence type="ECO:0000313" key="9">
    <source>
        <dbReference type="Proteomes" id="UP001310890"/>
    </source>
</evidence>
<feature type="compositionally biased region" description="Polar residues" evidence="5">
    <location>
        <begin position="15"/>
        <end position="30"/>
    </location>
</feature>
<feature type="domain" description="Tyrosinase copper-binding" evidence="6">
    <location>
        <begin position="112"/>
        <end position="129"/>
    </location>
</feature>
<evidence type="ECO:0000259" key="7">
    <source>
        <dbReference type="PROSITE" id="PS00498"/>
    </source>
</evidence>
<comment type="caution">
    <text evidence="8">The sequence shown here is derived from an EMBL/GenBank/DDBJ whole genome shotgun (WGS) entry which is preliminary data.</text>
</comment>
<dbReference type="Pfam" id="PF00264">
    <property type="entry name" value="Tyrosinase"/>
    <property type="match status" value="1"/>
</dbReference>
<gene>
    <name evidence="8" type="ORF">LTR62_002429</name>
</gene>
<reference evidence="8" key="1">
    <citation type="submission" date="2023-08" db="EMBL/GenBank/DDBJ databases">
        <title>Black Yeasts Isolated from many extreme environments.</title>
        <authorList>
            <person name="Coleine C."/>
            <person name="Stajich J.E."/>
            <person name="Selbmann L."/>
        </authorList>
    </citation>
    <scope>NUCLEOTIDE SEQUENCE</scope>
    <source>
        <strain evidence="8">CCFEE 5401</strain>
    </source>
</reference>
<dbReference type="GO" id="GO:0004497">
    <property type="term" value="F:monooxygenase activity"/>
    <property type="evidence" value="ECO:0007669"/>
    <property type="project" value="UniProtKB-KW"/>
</dbReference>
<dbReference type="InterPro" id="IPR008922">
    <property type="entry name" value="Di-copper_centre_dom_sf"/>
</dbReference>
<evidence type="ECO:0000259" key="6">
    <source>
        <dbReference type="PROSITE" id="PS00497"/>
    </source>
</evidence>
<keyword evidence="4" id="KW-0503">Monooxygenase</keyword>
<dbReference type="AlphaFoldDB" id="A0AAN7TJK4"/>